<name>A0A4P9XRA6_9FUNG</name>
<dbReference type="SUPFAM" id="SSF51905">
    <property type="entry name" value="FAD/NAD(P)-binding domain"/>
    <property type="match status" value="1"/>
</dbReference>
<feature type="binding site" evidence="4">
    <location>
        <begin position="34"/>
        <end position="35"/>
    </location>
    <ligand>
        <name>FAD</name>
        <dbReference type="ChEBI" id="CHEBI:57692"/>
    </ligand>
</feature>
<keyword evidence="5" id="KW-0285">Flavoprotein</keyword>
<accession>A0A4P9XRA6</accession>
<organism evidence="7 8">
    <name type="scientific">Thamnocephalis sphaerospora</name>
    <dbReference type="NCBI Taxonomy" id="78915"/>
    <lineage>
        <taxon>Eukaryota</taxon>
        <taxon>Fungi</taxon>
        <taxon>Fungi incertae sedis</taxon>
        <taxon>Zoopagomycota</taxon>
        <taxon>Zoopagomycotina</taxon>
        <taxon>Zoopagomycetes</taxon>
        <taxon>Zoopagales</taxon>
        <taxon>Sigmoideomycetaceae</taxon>
        <taxon>Thamnocephalis</taxon>
    </lineage>
</organism>
<dbReference type="GO" id="GO:0050660">
    <property type="term" value="F:flavin adenine dinucleotide binding"/>
    <property type="evidence" value="ECO:0007669"/>
    <property type="project" value="TreeGrafter"/>
</dbReference>
<keyword evidence="8" id="KW-1185">Reference proteome</keyword>
<dbReference type="Gene3D" id="3.90.660.10">
    <property type="match status" value="1"/>
</dbReference>
<dbReference type="InterPro" id="IPR050281">
    <property type="entry name" value="Flavin_monoamine_oxidase"/>
</dbReference>
<sequence>MSKESRVVIIGAGFAGLTAGKRLREQGIVPIVLEARERVGGRVYTTPYVDGKPLNLGASVIIGTEGNRLTELAASINARLEPLGDNKYLARPGQPALSDEECERIAEAVDDAFDAIKEQVASSASIDERANVADAVYANLRAAVAEEPDLDYEVLRCAADALSEDYAAEIANVSLRHVSVIKDNGGDDSIVVEGFRPLLRAAAGDDVIQSVLLEHVVTRIDYTGSSVRVVTANHGDFIAEAVLVTVPLGVLKARDIVFEPPLSADRQLSIDRVGFGLLDLVVLDYSNLSEPFWPDCNQFTTLQPDNVRHDPQYASDLLPRDAMCFVNYHYINGRLLLVAYVVCELAKRLEAMSDNEVASLFGRHLKCYFPDAKQTRPCRATLGRWWNNPFSRGSYTYIAVGGDPADFSVLATPCHAVAGSSQPEATDTITSSSAAGAAKSMLFWAGEHTVRERHSYADGAWASGERAADEITRYLHERKHHAVTQ</sequence>
<protein>
    <recommendedName>
        <fullName evidence="5">Amine oxidase</fullName>
        <ecNumber evidence="5">1.4.3.-</ecNumber>
    </recommendedName>
</protein>
<keyword evidence="3 5" id="KW-0560">Oxidoreductase</keyword>
<feature type="binding site" evidence="4">
    <location>
        <position position="217"/>
    </location>
    <ligand>
        <name>FAD</name>
        <dbReference type="ChEBI" id="CHEBI:57692"/>
    </ligand>
</feature>
<dbReference type="EC" id="1.4.3.-" evidence="5"/>
<comment type="cofactor">
    <cofactor evidence="1 5">
        <name>FAD</name>
        <dbReference type="ChEBI" id="CHEBI:57692"/>
    </cofactor>
</comment>
<feature type="binding site" evidence="4">
    <location>
        <position position="340"/>
    </location>
    <ligand>
        <name>substrate</name>
    </ligand>
</feature>
<dbReference type="EMBL" id="KZ992586">
    <property type="protein sequence ID" value="RKP08606.1"/>
    <property type="molecule type" value="Genomic_DNA"/>
</dbReference>
<dbReference type="InterPro" id="IPR001613">
    <property type="entry name" value="Flavin_amine_oxidase"/>
</dbReference>
<dbReference type="InterPro" id="IPR002937">
    <property type="entry name" value="Amino_oxidase"/>
</dbReference>
<dbReference type="GO" id="GO:0016491">
    <property type="term" value="F:oxidoreductase activity"/>
    <property type="evidence" value="ECO:0007669"/>
    <property type="project" value="UniProtKB-KW"/>
</dbReference>
<gene>
    <name evidence="7" type="ORF">THASP1DRAFT_29591</name>
</gene>
<dbReference type="GO" id="GO:0006338">
    <property type="term" value="P:chromatin remodeling"/>
    <property type="evidence" value="ECO:0007669"/>
    <property type="project" value="TreeGrafter"/>
</dbReference>
<keyword evidence="5" id="KW-0274">FAD</keyword>
<dbReference type="AlphaFoldDB" id="A0A4P9XRA6"/>
<evidence type="ECO:0000256" key="4">
    <source>
        <dbReference type="PIRSR" id="PIRSR601613-1"/>
    </source>
</evidence>
<dbReference type="PRINTS" id="PR00757">
    <property type="entry name" value="AMINEOXDASEF"/>
</dbReference>
<dbReference type="Pfam" id="PF01593">
    <property type="entry name" value="Amino_oxidase"/>
    <property type="match status" value="1"/>
</dbReference>
<feature type="domain" description="Amine oxidase" evidence="6">
    <location>
        <begin position="14"/>
        <end position="471"/>
    </location>
</feature>
<proteinExistence type="inferred from homology"/>
<evidence type="ECO:0000256" key="5">
    <source>
        <dbReference type="RuleBase" id="RU362067"/>
    </source>
</evidence>
<evidence type="ECO:0000313" key="8">
    <source>
        <dbReference type="Proteomes" id="UP000271241"/>
    </source>
</evidence>
<feature type="binding site" evidence="4">
    <location>
        <position position="177"/>
    </location>
    <ligand>
        <name>substrate</name>
    </ligand>
</feature>
<evidence type="ECO:0000256" key="3">
    <source>
        <dbReference type="ARBA" id="ARBA00023002"/>
    </source>
</evidence>
<dbReference type="GO" id="GO:0003682">
    <property type="term" value="F:chromatin binding"/>
    <property type="evidence" value="ECO:0007669"/>
    <property type="project" value="TreeGrafter"/>
</dbReference>
<evidence type="ECO:0000313" key="7">
    <source>
        <dbReference type="EMBL" id="RKP08606.1"/>
    </source>
</evidence>
<comment type="similarity">
    <text evidence="2 5">Belongs to the flavin monoamine oxidase family.</text>
</comment>
<dbReference type="Gene3D" id="3.50.50.60">
    <property type="entry name" value="FAD/NAD(P)-binding domain"/>
    <property type="match status" value="1"/>
</dbReference>
<dbReference type="OrthoDB" id="5046242at2759"/>
<dbReference type="SUPFAM" id="SSF54373">
    <property type="entry name" value="FAD-linked reductases, C-terminal domain"/>
    <property type="match status" value="1"/>
</dbReference>
<dbReference type="PANTHER" id="PTHR10742:SF386">
    <property type="entry name" value="LYSINE-SPECIFIC HISTONE DEMETHYLASE 1A"/>
    <property type="match status" value="1"/>
</dbReference>
<reference evidence="8" key="1">
    <citation type="journal article" date="2018" name="Nat. Microbiol.">
        <title>Leveraging single-cell genomics to expand the fungal tree of life.</title>
        <authorList>
            <person name="Ahrendt S.R."/>
            <person name="Quandt C.A."/>
            <person name="Ciobanu D."/>
            <person name="Clum A."/>
            <person name="Salamov A."/>
            <person name="Andreopoulos B."/>
            <person name="Cheng J.F."/>
            <person name="Woyke T."/>
            <person name="Pelin A."/>
            <person name="Henrissat B."/>
            <person name="Reynolds N.K."/>
            <person name="Benny G.L."/>
            <person name="Smith M.E."/>
            <person name="James T.Y."/>
            <person name="Grigoriev I.V."/>
        </authorList>
    </citation>
    <scope>NUCLEOTIDE SEQUENCE [LARGE SCALE GENOMIC DNA]</scope>
    <source>
        <strain evidence="8">RSA 1356</strain>
    </source>
</reference>
<dbReference type="STRING" id="78915.A0A4P9XRA6"/>
<evidence type="ECO:0000256" key="2">
    <source>
        <dbReference type="ARBA" id="ARBA00005995"/>
    </source>
</evidence>
<evidence type="ECO:0000256" key="1">
    <source>
        <dbReference type="ARBA" id="ARBA00001974"/>
    </source>
</evidence>
<evidence type="ECO:0000259" key="6">
    <source>
        <dbReference type="Pfam" id="PF01593"/>
    </source>
</evidence>
<dbReference type="PANTHER" id="PTHR10742">
    <property type="entry name" value="FLAVIN MONOAMINE OXIDASE"/>
    <property type="match status" value="1"/>
</dbReference>
<dbReference type="InterPro" id="IPR036188">
    <property type="entry name" value="FAD/NAD-bd_sf"/>
</dbReference>
<dbReference type="Proteomes" id="UP000271241">
    <property type="component" value="Unassembled WGS sequence"/>
</dbReference>